<dbReference type="SUPFAM" id="SSF140931">
    <property type="entry name" value="Fic-like"/>
    <property type="match status" value="1"/>
</dbReference>
<sequence length="130" mass="13834">MIFLTAEELVRIAERVVPAGVTVRDIGLLESAAVRPQTSAGDRDAYPDLVTKAAALLHSLARNHPLLDGNKRLALAGTIVFLGVNGARMTATNDEAYDLVMQVAAGTLDDVTVIANRLRPLIAEPPPPTR</sequence>
<proteinExistence type="predicted"/>
<organism evidence="2 3">
    <name type="scientific">Cellulomonas chengniuliangii</name>
    <dbReference type="NCBI Taxonomy" id="2968084"/>
    <lineage>
        <taxon>Bacteria</taxon>
        <taxon>Bacillati</taxon>
        <taxon>Actinomycetota</taxon>
        <taxon>Actinomycetes</taxon>
        <taxon>Micrococcales</taxon>
        <taxon>Cellulomonadaceae</taxon>
        <taxon>Cellulomonas</taxon>
    </lineage>
</organism>
<gene>
    <name evidence="2" type="ORF">NP064_01035</name>
</gene>
<feature type="domain" description="Fido" evidence="1">
    <location>
        <begin position="4"/>
        <end position="120"/>
    </location>
</feature>
<dbReference type="InterPro" id="IPR036597">
    <property type="entry name" value="Fido-like_dom_sf"/>
</dbReference>
<dbReference type="PROSITE" id="PS51459">
    <property type="entry name" value="FIDO"/>
    <property type="match status" value="1"/>
</dbReference>
<evidence type="ECO:0000313" key="3">
    <source>
        <dbReference type="Proteomes" id="UP001316189"/>
    </source>
</evidence>
<dbReference type="EMBL" id="CP101988">
    <property type="protein sequence ID" value="UUI75544.1"/>
    <property type="molecule type" value="Genomic_DNA"/>
</dbReference>
<reference evidence="2 3" key="1">
    <citation type="submission" date="2022-07" db="EMBL/GenBank/DDBJ databases">
        <title>Novel species in genus cellulomonas.</title>
        <authorList>
            <person name="Ye L."/>
        </authorList>
    </citation>
    <scope>NUCLEOTIDE SEQUENCE [LARGE SCALE GENOMIC DNA]</scope>
    <source>
        <strain evidence="3">zg-Y338</strain>
    </source>
</reference>
<dbReference type="InterPro" id="IPR006440">
    <property type="entry name" value="Doc"/>
</dbReference>
<dbReference type="Proteomes" id="UP001316189">
    <property type="component" value="Chromosome"/>
</dbReference>
<dbReference type="PANTHER" id="PTHR39426:SF1">
    <property type="entry name" value="HOMOLOGY TO DEATH-ON-CURING PROTEIN OF PHAGE P1"/>
    <property type="match status" value="1"/>
</dbReference>
<dbReference type="InterPro" id="IPR053737">
    <property type="entry name" value="Type_II_TA_Toxin"/>
</dbReference>
<dbReference type="Gene3D" id="1.20.120.1870">
    <property type="entry name" value="Fic/DOC protein, Fido domain"/>
    <property type="match status" value="1"/>
</dbReference>
<accession>A0ABY5KYN8</accession>
<keyword evidence="3" id="KW-1185">Reference proteome</keyword>
<dbReference type="Pfam" id="PF02661">
    <property type="entry name" value="Fic"/>
    <property type="match status" value="1"/>
</dbReference>
<dbReference type="RefSeq" id="WP_227568363.1">
    <property type="nucleotide sequence ID" value="NZ_CP101988.1"/>
</dbReference>
<name>A0ABY5KYN8_9CELL</name>
<evidence type="ECO:0000259" key="1">
    <source>
        <dbReference type="PROSITE" id="PS51459"/>
    </source>
</evidence>
<dbReference type="InterPro" id="IPR003812">
    <property type="entry name" value="Fido"/>
</dbReference>
<dbReference type="NCBIfam" id="TIGR01550">
    <property type="entry name" value="DOC_P1"/>
    <property type="match status" value="1"/>
</dbReference>
<evidence type="ECO:0000313" key="2">
    <source>
        <dbReference type="EMBL" id="UUI75544.1"/>
    </source>
</evidence>
<dbReference type="PANTHER" id="PTHR39426">
    <property type="entry name" value="HOMOLOGY TO DEATH-ON-CURING PROTEIN OF PHAGE P1"/>
    <property type="match status" value="1"/>
</dbReference>
<protein>
    <submittedName>
        <fullName evidence="2">Type II toxin-antitoxin system death-on-curing family toxin</fullName>
    </submittedName>
</protein>